<name>A0A3M2L9J5_9NOCA</name>
<evidence type="ECO:0008006" key="5">
    <source>
        <dbReference type="Google" id="ProtNLM"/>
    </source>
</evidence>
<feature type="region of interest" description="Disordered" evidence="1">
    <location>
        <begin position="428"/>
        <end position="448"/>
    </location>
</feature>
<evidence type="ECO:0000313" key="4">
    <source>
        <dbReference type="Proteomes" id="UP000279275"/>
    </source>
</evidence>
<dbReference type="RefSeq" id="WP_122187010.1">
    <property type="nucleotide sequence ID" value="NZ_RFFH01000002.1"/>
</dbReference>
<reference evidence="3 4" key="1">
    <citation type="submission" date="2018-10" db="EMBL/GenBank/DDBJ databases">
        <title>Isolation from cow dung.</title>
        <authorList>
            <person name="Ling L."/>
        </authorList>
    </citation>
    <scope>NUCLEOTIDE SEQUENCE [LARGE SCALE GENOMIC DNA]</scope>
    <source>
        <strain evidence="3 4">NEAU-LL90</strain>
    </source>
</reference>
<accession>A0A3M2L9J5</accession>
<keyword evidence="2" id="KW-0812">Transmembrane</keyword>
<comment type="caution">
    <text evidence="3">The sequence shown here is derived from an EMBL/GenBank/DDBJ whole genome shotgun (WGS) entry which is preliminary data.</text>
</comment>
<keyword evidence="2" id="KW-1133">Transmembrane helix</keyword>
<feature type="transmembrane region" description="Helical" evidence="2">
    <location>
        <begin position="785"/>
        <end position="804"/>
    </location>
</feature>
<keyword evidence="2" id="KW-0472">Membrane</keyword>
<dbReference type="EMBL" id="RFFH01000002">
    <property type="protein sequence ID" value="RMI34084.1"/>
    <property type="molecule type" value="Genomic_DNA"/>
</dbReference>
<evidence type="ECO:0000313" key="3">
    <source>
        <dbReference type="EMBL" id="RMI34084.1"/>
    </source>
</evidence>
<organism evidence="3 4">
    <name type="scientific">Nocardia stercoris</name>
    <dbReference type="NCBI Taxonomy" id="2483361"/>
    <lineage>
        <taxon>Bacteria</taxon>
        <taxon>Bacillati</taxon>
        <taxon>Actinomycetota</taxon>
        <taxon>Actinomycetes</taxon>
        <taxon>Mycobacteriales</taxon>
        <taxon>Nocardiaceae</taxon>
        <taxon>Nocardia</taxon>
    </lineage>
</organism>
<dbReference type="InterPro" id="IPR046112">
    <property type="entry name" value="DUF6049"/>
</dbReference>
<dbReference type="OrthoDB" id="3797035at2"/>
<sequence length="849" mass="88192">MNRTRTASPVRRWPVLILVGLALLTGTATLPALPFAVAQPTGSAGTPVEPKFVKLTVDAVGPTAVTAAGDGFLTVTGTVTNIGDRDVDDISVRVQRGGAIETPSGLRTTLRPDEADDEVVGDFVDLTDQLAPGQRKQFALKVAVRPGTQTTPPVSSLGINAPGVYPVLLNINGQPAYGNQAHLDDARFLLPVLGLPPETIDGRPTGEGPVSAPTDAPVATTFIWPLADRPRTVAGIPGQADGKPLLTDDELAASLTTGGRLDQLLAAVESEVRTDSGRPGPGANPAAGALCLAIDPDLLLTVDGMTRGYKVLASPSDPSGPTRDGTGARAASAWLDRLKAVAAAVCTIATPFAQVDVSTLAAVADPDLSGLALDSPATVVDTLLSVKSVRGVALPAAGSVDEAGAQLLAAHGTTTAVLAANAVVPGDHPAPAGPAPASTVAHGPAATAGTPVEEVDAPEMVRLLGVTPPSAPGQQLADPGLRVATFDVWTATAMAAVGSGPPTPAFTPAGARFEVTGDSRPARLQDALGALAWSALNPQAGQRAALIMPPQEWGAGRDEATALLGEFDLLAHSGLITPRPFADVLTTAPDPRPFTVDYSAQVAADGVPGHYVEPVRSQEQRVQNLLGALVDAPLQKPTPNDFVQPLRDDLLRVLSGASRGSDSGAETAAQRRMDQITRTLDNIYDSVTVLPPGGVYTLASEQSPLLLVARNDLPVAIRIKFKIDAPAETNITDIGEQQLPAEGTRWFQVPSQVSDSRKLVIPISLTTPDGVPLGNATSVQVRSNAYGQALAIITACACVLLFLLTGRRLWRRFRGQPDPADEGLDPSKRRRLNRYLRARRRVGRQQEDS</sequence>
<dbReference type="Proteomes" id="UP000279275">
    <property type="component" value="Unassembled WGS sequence"/>
</dbReference>
<proteinExistence type="predicted"/>
<gene>
    <name evidence="3" type="ORF">EBN03_06515</name>
</gene>
<evidence type="ECO:0000256" key="2">
    <source>
        <dbReference type="SAM" id="Phobius"/>
    </source>
</evidence>
<evidence type="ECO:0000256" key="1">
    <source>
        <dbReference type="SAM" id="MobiDB-lite"/>
    </source>
</evidence>
<protein>
    <recommendedName>
        <fullName evidence="5">Glycoprotein</fullName>
    </recommendedName>
</protein>
<dbReference type="Pfam" id="PF19516">
    <property type="entry name" value="DUF6049"/>
    <property type="match status" value="2"/>
</dbReference>
<keyword evidence="4" id="KW-1185">Reference proteome</keyword>
<dbReference type="AlphaFoldDB" id="A0A3M2L9J5"/>